<evidence type="ECO:0000313" key="2">
    <source>
        <dbReference type="EMBL" id="GHF88572.1"/>
    </source>
</evidence>
<keyword evidence="3" id="KW-1185">Reference proteome</keyword>
<dbReference type="RefSeq" id="WP_189768911.1">
    <property type="nucleotide sequence ID" value="NZ_BNCK01000003.1"/>
</dbReference>
<sequence length="109" mass="11630">MSNQTSPSKSENNPAPKANGRDSSHPVADQIASTLHASVDSLHQSAATTESSLRDKQVASGKAFDQKRKAFEKSWNTSGVKKYAVENPVKTAGIAFGIGMLASMLLRKK</sequence>
<reference evidence="2" key="1">
    <citation type="journal article" date="2014" name="Int. J. Syst. Evol. Microbiol.">
        <title>Complete genome sequence of Corynebacterium casei LMG S-19264T (=DSM 44701T), isolated from a smear-ripened cheese.</title>
        <authorList>
            <consortium name="US DOE Joint Genome Institute (JGI-PGF)"/>
            <person name="Walter F."/>
            <person name="Albersmeier A."/>
            <person name="Kalinowski J."/>
            <person name="Ruckert C."/>
        </authorList>
    </citation>
    <scope>NUCLEOTIDE SEQUENCE</scope>
    <source>
        <strain evidence="2">KCTC 42731</strain>
    </source>
</reference>
<gene>
    <name evidence="2" type="ORF">GCM10017161_15390</name>
</gene>
<feature type="compositionally biased region" description="Polar residues" evidence="1">
    <location>
        <begin position="1"/>
        <end position="13"/>
    </location>
</feature>
<accession>A0A919BGS6</accession>
<dbReference type="EMBL" id="BNCK01000003">
    <property type="protein sequence ID" value="GHF88572.1"/>
    <property type="molecule type" value="Genomic_DNA"/>
</dbReference>
<dbReference type="Proteomes" id="UP000623842">
    <property type="component" value="Unassembled WGS sequence"/>
</dbReference>
<proteinExistence type="predicted"/>
<organism evidence="2 3">
    <name type="scientific">Thalassotalea marina</name>
    <dbReference type="NCBI Taxonomy" id="1673741"/>
    <lineage>
        <taxon>Bacteria</taxon>
        <taxon>Pseudomonadati</taxon>
        <taxon>Pseudomonadota</taxon>
        <taxon>Gammaproteobacteria</taxon>
        <taxon>Alteromonadales</taxon>
        <taxon>Colwelliaceae</taxon>
        <taxon>Thalassotalea</taxon>
    </lineage>
</organism>
<evidence type="ECO:0000313" key="3">
    <source>
        <dbReference type="Proteomes" id="UP000623842"/>
    </source>
</evidence>
<evidence type="ECO:0008006" key="4">
    <source>
        <dbReference type="Google" id="ProtNLM"/>
    </source>
</evidence>
<reference evidence="2" key="2">
    <citation type="submission" date="2020-09" db="EMBL/GenBank/DDBJ databases">
        <authorList>
            <person name="Sun Q."/>
            <person name="Kim S."/>
        </authorList>
    </citation>
    <scope>NUCLEOTIDE SEQUENCE</scope>
    <source>
        <strain evidence="2">KCTC 42731</strain>
    </source>
</reference>
<feature type="compositionally biased region" description="Polar residues" evidence="1">
    <location>
        <begin position="31"/>
        <end position="51"/>
    </location>
</feature>
<feature type="region of interest" description="Disordered" evidence="1">
    <location>
        <begin position="1"/>
        <end position="66"/>
    </location>
</feature>
<dbReference type="AlphaFoldDB" id="A0A919BGS6"/>
<name>A0A919BGS6_9GAMM</name>
<protein>
    <recommendedName>
        <fullName evidence="4">DUF883 domain-containing protein</fullName>
    </recommendedName>
</protein>
<evidence type="ECO:0000256" key="1">
    <source>
        <dbReference type="SAM" id="MobiDB-lite"/>
    </source>
</evidence>
<comment type="caution">
    <text evidence="2">The sequence shown here is derived from an EMBL/GenBank/DDBJ whole genome shotgun (WGS) entry which is preliminary data.</text>
</comment>